<sequence>MSKHLFNSVITTIVLLLVTCNAYCQTATILGRVTSPNGKALPNAKVFVKNTDRQTSTNIDGIFKIDVKQKDIIFIQEQDYITKKIEYTDNNTPNGQWDIILKPLDQVDFFYENPQDEYALFIMGLVAKNLEQNTLTKYSFDYYSKGNLQLATSRNSFLGQKRKDLDPSLDIDPSGNFVYLGEISSKVTTLNENHTTEKVIGLKEVGISKDLYFLTASDSDISLTNKIASKQFNLVSPLMPYAKTYYYFTVKSIDKDSNGNMLYEIEFTPKRDREPIMKGTMTITSDQWQVTHLYAAIDGENIGLKHIQQLVLVQNYKHDNSFNKYIKSSQNIYLKGKFLVFNFTGQFDAIYSDYQYDNSLQKSDFSNELIQYSNNFLNKTDDYWDNLRPYTLKQKEIETFNSQTIFAQEGTKATLDSIDKRSNNFTLFKFIKGYQYINSYKATSYTYRGLLSTFAFNAVQGFNVTTGLDYVKDYDDFQQIQMGTIVNYGVSENKYRVSGYASHIFNQKNYNKVTLSGGSSILQFNQDDPIKTPINSFASAWFGKNYAKYFQKSFLKLQYEQYAFNGLKLTTSLEYSSRKALSNHINTPPFVPHLTFSSNNPLDPNDTENHPFEDNKIFKLNIGFNLVFDQKIISYPNRKQYIPTSKYPILFLNLEKALNSTTSDYNYTYVSLSTKYNDNIGNIGNLYIGLSAGKYLEQNNIAFTDYKHFNGNNTFIGSSAVYNKHFNLLPYYEYSTNKSYIELHLEHDFRGFIINKIPILNKTRYSLVAGYHMLHVPDKDVYGEFSIGLNNVGFGKFRPFRIDYFRAVSADAPNKYGVVFGIKILDLLQK</sequence>
<keyword evidence="1" id="KW-0732">Signal</keyword>
<dbReference type="RefSeq" id="WP_090408791.1">
    <property type="nucleotide sequence ID" value="NZ_FNDQ01000012.1"/>
</dbReference>
<dbReference type="Proteomes" id="UP000243588">
    <property type="component" value="Unassembled WGS sequence"/>
</dbReference>
<proteinExistence type="predicted"/>
<evidence type="ECO:0008006" key="4">
    <source>
        <dbReference type="Google" id="ProtNLM"/>
    </source>
</evidence>
<dbReference type="STRING" id="702745.SAMN05421818_11282"/>
<dbReference type="AlphaFoldDB" id="A0A1G8EUK7"/>
<gene>
    <name evidence="2" type="ORF">SAMN05421818_11282</name>
</gene>
<organism evidence="2 3">
    <name type="scientific">Myroides phaeus</name>
    <dbReference type="NCBI Taxonomy" id="702745"/>
    <lineage>
        <taxon>Bacteria</taxon>
        <taxon>Pseudomonadati</taxon>
        <taxon>Bacteroidota</taxon>
        <taxon>Flavobacteriia</taxon>
        <taxon>Flavobacteriales</taxon>
        <taxon>Flavobacteriaceae</taxon>
        <taxon>Myroides</taxon>
    </lineage>
</organism>
<evidence type="ECO:0000313" key="3">
    <source>
        <dbReference type="Proteomes" id="UP000243588"/>
    </source>
</evidence>
<protein>
    <recommendedName>
        <fullName evidence="4">CarboxypepD_reg-like domain-containing protein</fullName>
    </recommendedName>
</protein>
<dbReference type="Gene3D" id="2.60.40.1120">
    <property type="entry name" value="Carboxypeptidase-like, regulatory domain"/>
    <property type="match status" value="1"/>
</dbReference>
<dbReference type="InterPro" id="IPR043741">
    <property type="entry name" value="DUF5686"/>
</dbReference>
<reference evidence="3" key="1">
    <citation type="submission" date="2016-10" db="EMBL/GenBank/DDBJ databases">
        <authorList>
            <person name="Varghese N."/>
            <person name="Submissions S."/>
        </authorList>
    </citation>
    <scope>NUCLEOTIDE SEQUENCE [LARGE SCALE GENOMIC DNA]</scope>
    <source>
        <strain evidence="3">DSM 23313</strain>
    </source>
</reference>
<evidence type="ECO:0000256" key="1">
    <source>
        <dbReference type="SAM" id="SignalP"/>
    </source>
</evidence>
<name>A0A1G8EUK7_9FLAO</name>
<dbReference type="Pfam" id="PF18939">
    <property type="entry name" value="DUF5686"/>
    <property type="match status" value="1"/>
</dbReference>
<accession>A0A1G8EUK7</accession>
<feature type="chain" id="PRO_5017213168" description="CarboxypepD_reg-like domain-containing protein" evidence="1">
    <location>
        <begin position="25"/>
        <end position="830"/>
    </location>
</feature>
<feature type="signal peptide" evidence="1">
    <location>
        <begin position="1"/>
        <end position="24"/>
    </location>
</feature>
<keyword evidence="3" id="KW-1185">Reference proteome</keyword>
<dbReference type="EMBL" id="FNDQ01000012">
    <property type="protein sequence ID" value="SDH73399.1"/>
    <property type="molecule type" value="Genomic_DNA"/>
</dbReference>
<dbReference type="SUPFAM" id="SSF49464">
    <property type="entry name" value="Carboxypeptidase regulatory domain-like"/>
    <property type="match status" value="1"/>
</dbReference>
<evidence type="ECO:0000313" key="2">
    <source>
        <dbReference type="EMBL" id="SDH73399.1"/>
    </source>
</evidence>
<dbReference type="InterPro" id="IPR008969">
    <property type="entry name" value="CarboxyPept-like_regulatory"/>
</dbReference>